<dbReference type="EMBL" id="JAXQNO010000015">
    <property type="protein sequence ID" value="KAK4783438.1"/>
    <property type="molecule type" value="Genomic_DNA"/>
</dbReference>
<evidence type="ECO:0000313" key="3">
    <source>
        <dbReference type="Proteomes" id="UP001346149"/>
    </source>
</evidence>
<dbReference type="Proteomes" id="UP001346149">
    <property type="component" value="Unassembled WGS sequence"/>
</dbReference>
<evidence type="ECO:0000313" key="2">
    <source>
        <dbReference type="EMBL" id="KAK4783438.1"/>
    </source>
</evidence>
<name>A0AAN7R2I6_TRANT</name>
<keyword evidence="3" id="KW-1185">Reference proteome</keyword>
<reference evidence="2 3" key="1">
    <citation type="journal article" date="2023" name="Hortic Res">
        <title>Pangenome of water caltrop reveals structural variations and asymmetric subgenome divergence after allopolyploidization.</title>
        <authorList>
            <person name="Zhang X."/>
            <person name="Chen Y."/>
            <person name="Wang L."/>
            <person name="Yuan Y."/>
            <person name="Fang M."/>
            <person name="Shi L."/>
            <person name="Lu R."/>
            <person name="Comes H.P."/>
            <person name="Ma Y."/>
            <person name="Chen Y."/>
            <person name="Huang G."/>
            <person name="Zhou Y."/>
            <person name="Zheng Z."/>
            <person name="Qiu Y."/>
        </authorList>
    </citation>
    <scope>NUCLEOTIDE SEQUENCE [LARGE SCALE GENOMIC DNA]</scope>
    <source>
        <strain evidence="2">F231</strain>
    </source>
</reference>
<proteinExistence type="predicted"/>
<gene>
    <name evidence="2" type="ORF">SAY86_007812</name>
</gene>
<protein>
    <submittedName>
        <fullName evidence="2">Uncharacterized protein</fullName>
    </submittedName>
</protein>
<organism evidence="2 3">
    <name type="scientific">Trapa natans</name>
    <name type="common">Water chestnut</name>
    <dbReference type="NCBI Taxonomy" id="22666"/>
    <lineage>
        <taxon>Eukaryota</taxon>
        <taxon>Viridiplantae</taxon>
        <taxon>Streptophyta</taxon>
        <taxon>Embryophyta</taxon>
        <taxon>Tracheophyta</taxon>
        <taxon>Spermatophyta</taxon>
        <taxon>Magnoliopsida</taxon>
        <taxon>eudicotyledons</taxon>
        <taxon>Gunneridae</taxon>
        <taxon>Pentapetalae</taxon>
        <taxon>rosids</taxon>
        <taxon>malvids</taxon>
        <taxon>Myrtales</taxon>
        <taxon>Lythraceae</taxon>
        <taxon>Trapa</taxon>
    </lineage>
</organism>
<sequence length="97" mass="10647">MGWTCESERQIERAQEEFGIHRSKRGKLFFPIRVGEVSATRAPLSPARVRPTVLLCKRLVARLSDLSESAEGAVRSQLLAAVAVAGNMLCLLAILKN</sequence>
<keyword evidence="1" id="KW-0812">Transmembrane</keyword>
<keyword evidence="1" id="KW-1133">Transmembrane helix</keyword>
<feature type="transmembrane region" description="Helical" evidence="1">
    <location>
        <begin position="78"/>
        <end position="95"/>
    </location>
</feature>
<keyword evidence="1" id="KW-0472">Membrane</keyword>
<accession>A0AAN7R2I6</accession>
<dbReference type="AlphaFoldDB" id="A0AAN7R2I6"/>
<evidence type="ECO:0000256" key="1">
    <source>
        <dbReference type="SAM" id="Phobius"/>
    </source>
</evidence>
<comment type="caution">
    <text evidence="2">The sequence shown here is derived from an EMBL/GenBank/DDBJ whole genome shotgun (WGS) entry which is preliminary data.</text>
</comment>